<evidence type="ECO:0000313" key="3">
    <source>
        <dbReference type="Proteomes" id="UP000037848"/>
    </source>
</evidence>
<proteinExistence type="predicted"/>
<sequence>MKWAFIDYENIGCLSKVNLSIYEKVIVFVGAKQPKLDFGDKKYESPVNIVLIQIKAIQSNNLDFHLSYYLGKYTQEAAPNVSFEVITNDNGFTPLISHIKSNGRCCKQIKIVNSSNEITKLIHSLKSKPKEKRPQKVSSLKNHIASHMHVKGNEVAIQNHLNHLVKMNVLLISESGLQYKCQS</sequence>
<keyword evidence="3" id="KW-1185">Reference proteome</keyword>
<gene>
    <name evidence="2" type="ORF">ADS77_11985</name>
</gene>
<name>A0A0N1MTW3_9GAMM</name>
<reference evidence="2 3" key="1">
    <citation type="submission" date="2015-08" db="EMBL/GenBank/DDBJ databases">
        <title>Draft Genome Sequence of Pseudoalteromonas porphyrae UCD-SED14.</title>
        <authorList>
            <person name="Coil D.A."/>
            <person name="Jospin G."/>
            <person name="Lee R.D."/>
            <person name="Eisen J.A."/>
        </authorList>
    </citation>
    <scope>NUCLEOTIDE SEQUENCE [LARGE SCALE GENOMIC DNA]</scope>
    <source>
        <strain evidence="2 3">UCD-SED14</strain>
    </source>
</reference>
<accession>A0A0N1MTW3</accession>
<dbReference type="RefSeq" id="WP_054454621.1">
    <property type="nucleotide sequence ID" value="NZ_LHPH01000013.1"/>
</dbReference>
<organism evidence="2 3">
    <name type="scientific">Pseudoalteromonas porphyrae</name>
    <dbReference type="NCBI Taxonomy" id="187330"/>
    <lineage>
        <taxon>Bacteria</taxon>
        <taxon>Pseudomonadati</taxon>
        <taxon>Pseudomonadota</taxon>
        <taxon>Gammaproteobacteria</taxon>
        <taxon>Alteromonadales</taxon>
        <taxon>Pseudoalteromonadaceae</taxon>
        <taxon>Pseudoalteromonas</taxon>
    </lineage>
</organism>
<evidence type="ECO:0000259" key="1">
    <source>
        <dbReference type="Pfam" id="PF18475"/>
    </source>
</evidence>
<dbReference type="Pfam" id="PF18475">
    <property type="entry name" value="PIN7"/>
    <property type="match status" value="1"/>
</dbReference>
<evidence type="ECO:0000313" key="2">
    <source>
        <dbReference type="EMBL" id="KPH62422.1"/>
    </source>
</evidence>
<dbReference type="Proteomes" id="UP000037848">
    <property type="component" value="Unassembled WGS sequence"/>
</dbReference>
<dbReference type="STRING" id="187330.AMS58_03985"/>
<protein>
    <recommendedName>
        <fullName evidence="1">PIN-like domain-containing protein</fullName>
    </recommendedName>
</protein>
<dbReference type="AlphaFoldDB" id="A0A0N1MTW3"/>
<dbReference type="PATRIC" id="fig|187330.3.peg.818"/>
<dbReference type="InterPro" id="IPR041494">
    <property type="entry name" value="PIN7"/>
</dbReference>
<feature type="domain" description="PIN-like" evidence="1">
    <location>
        <begin position="5"/>
        <end position="103"/>
    </location>
</feature>
<dbReference type="OrthoDB" id="9791898at2"/>
<comment type="caution">
    <text evidence="2">The sequence shown here is derived from an EMBL/GenBank/DDBJ whole genome shotgun (WGS) entry which is preliminary data.</text>
</comment>
<dbReference type="EMBL" id="LHPH01000013">
    <property type="protein sequence ID" value="KPH62422.1"/>
    <property type="molecule type" value="Genomic_DNA"/>
</dbReference>